<feature type="compositionally biased region" description="Polar residues" evidence="2">
    <location>
        <begin position="396"/>
        <end position="410"/>
    </location>
</feature>
<evidence type="ECO:0000313" key="4">
    <source>
        <dbReference type="Proteomes" id="UP000039865"/>
    </source>
</evidence>
<evidence type="ECO:0000256" key="1">
    <source>
        <dbReference type="SAM" id="Coils"/>
    </source>
</evidence>
<feature type="region of interest" description="Disordered" evidence="2">
    <location>
        <begin position="658"/>
        <end position="685"/>
    </location>
</feature>
<feature type="region of interest" description="Disordered" evidence="2">
    <location>
        <begin position="184"/>
        <end position="206"/>
    </location>
</feature>
<keyword evidence="1" id="KW-0175">Coiled coil</keyword>
<dbReference type="EMBL" id="CCKQ01012706">
    <property type="protein sequence ID" value="CDW84331.1"/>
    <property type="molecule type" value="Genomic_DNA"/>
</dbReference>
<keyword evidence="4" id="KW-1185">Reference proteome</keyword>
<dbReference type="InParanoid" id="A0A078AQW3"/>
<feature type="compositionally biased region" description="Basic and acidic residues" evidence="2">
    <location>
        <begin position="386"/>
        <end position="395"/>
    </location>
</feature>
<accession>A0A078AQW3</accession>
<evidence type="ECO:0000313" key="3">
    <source>
        <dbReference type="EMBL" id="CDW84331.1"/>
    </source>
</evidence>
<proteinExistence type="predicted"/>
<dbReference type="AlphaFoldDB" id="A0A078AQW3"/>
<gene>
    <name evidence="3" type="primary">Contig9415.g10069</name>
    <name evidence="3" type="ORF">STYLEM_13391</name>
</gene>
<evidence type="ECO:0000256" key="2">
    <source>
        <dbReference type="SAM" id="MobiDB-lite"/>
    </source>
</evidence>
<organism evidence="3 4">
    <name type="scientific">Stylonychia lemnae</name>
    <name type="common">Ciliate</name>
    <dbReference type="NCBI Taxonomy" id="5949"/>
    <lineage>
        <taxon>Eukaryota</taxon>
        <taxon>Sar</taxon>
        <taxon>Alveolata</taxon>
        <taxon>Ciliophora</taxon>
        <taxon>Intramacronucleata</taxon>
        <taxon>Spirotrichea</taxon>
        <taxon>Stichotrichia</taxon>
        <taxon>Sporadotrichida</taxon>
        <taxon>Oxytrichidae</taxon>
        <taxon>Stylonychinae</taxon>
        <taxon>Stylonychia</taxon>
    </lineage>
</organism>
<name>A0A078AQW3_STYLE</name>
<reference evidence="3 4" key="1">
    <citation type="submission" date="2014-06" db="EMBL/GenBank/DDBJ databases">
        <authorList>
            <person name="Swart Estienne"/>
        </authorList>
    </citation>
    <scope>NUCLEOTIDE SEQUENCE [LARGE SCALE GENOMIC DNA]</scope>
    <source>
        <strain evidence="3 4">130c</strain>
    </source>
</reference>
<dbReference type="Proteomes" id="UP000039865">
    <property type="component" value="Unassembled WGS sequence"/>
</dbReference>
<feature type="coiled-coil region" evidence="1">
    <location>
        <begin position="295"/>
        <end position="322"/>
    </location>
</feature>
<feature type="compositionally biased region" description="Polar residues" evidence="2">
    <location>
        <begin position="489"/>
        <end position="499"/>
    </location>
</feature>
<feature type="region of interest" description="Disordered" evidence="2">
    <location>
        <begin position="489"/>
        <end position="508"/>
    </location>
</feature>
<protein>
    <submittedName>
        <fullName evidence="3">Uncharacterized protein</fullName>
    </submittedName>
</protein>
<sequence>MAVYIFRKITSCQFNTRIQLQRIWKILSKTEFKHKVRYYRAINLKIILQGKQRQSQLQSIISGQAFTKIRKVKKNNGLIVPDKNKSLDRIMSAADYLSGSQFRSSNEFSVDQVEIKTDHSNFQLLNSRLPFEQIRNDNTKSANANNILLEQDTVNSNQLQLNNVESGRTMEGDFIIDRNRLNHPSESLNQQKQQVSKISSSINSRRQSIKKNIEKKLKVLSSRNSSPQGLKKLFDNYFAIQQSKIKQERKADSILTKHNNNNGDQSTKNKQGQFKNIFIAGGADEIRNNYLLKVLDKINKLHQKKEKKRKKLLKQAKKEQKESDAQKLLLRELNRVELEIQMKIQKNMKKIKDHVQSKRTLTEFDSLKQDEINKEINDEIIPINKKETSTTDDSSKQGANDLSTKAQNFQRNRYIKPNRRLSTGIKQSQPFRMQPQAIDSDDNNVETLRQISNKLKLRDKYLKHPQQYFQTINNIQTLNKDSRTLSRLKQSFSQTNQESQAEHQRRDYNSHYYSKQDRQDLRQRHNFNRIQAVQISNASQILPKSKEEFFNNLNPPSQNNEILQTKESTPQSHLNLNFHHAVINQSGKGLPNLRINQSSIISENQPYYMVPSEKIKNSAKKNQKRFEELMKYNWEEKISSLKDQVNQIKSKPRFHQIDNASNKGLETKRDTSRQKKVVQFTLPEI</sequence>
<feature type="region of interest" description="Disordered" evidence="2">
    <location>
        <begin position="386"/>
        <end position="410"/>
    </location>
</feature>
<feature type="compositionally biased region" description="Low complexity" evidence="2">
    <location>
        <begin position="189"/>
        <end position="206"/>
    </location>
</feature>